<dbReference type="EMBL" id="CABPRJ010000486">
    <property type="protein sequence ID" value="VVC28965.1"/>
    <property type="molecule type" value="Genomic_DNA"/>
</dbReference>
<dbReference type="Proteomes" id="UP000325440">
    <property type="component" value="Unassembled WGS sequence"/>
</dbReference>
<protein>
    <submittedName>
        <fullName evidence="1">Uncharacterized protein</fullName>
    </submittedName>
</protein>
<name>A0A5E4M9S4_9HEMI</name>
<evidence type="ECO:0000313" key="2">
    <source>
        <dbReference type="Proteomes" id="UP000325440"/>
    </source>
</evidence>
<dbReference type="AlphaFoldDB" id="A0A5E4M9S4"/>
<organism evidence="1 2">
    <name type="scientific">Cinara cedri</name>
    <dbReference type="NCBI Taxonomy" id="506608"/>
    <lineage>
        <taxon>Eukaryota</taxon>
        <taxon>Metazoa</taxon>
        <taxon>Ecdysozoa</taxon>
        <taxon>Arthropoda</taxon>
        <taxon>Hexapoda</taxon>
        <taxon>Insecta</taxon>
        <taxon>Pterygota</taxon>
        <taxon>Neoptera</taxon>
        <taxon>Paraneoptera</taxon>
        <taxon>Hemiptera</taxon>
        <taxon>Sternorrhyncha</taxon>
        <taxon>Aphidomorpha</taxon>
        <taxon>Aphidoidea</taxon>
        <taxon>Aphididae</taxon>
        <taxon>Lachninae</taxon>
        <taxon>Cinara</taxon>
    </lineage>
</organism>
<reference evidence="1 2" key="1">
    <citation type="submission" date="2019-08" db="EMBL/GenBank/DDBJ databases">
        <authorList>
            <person name="Alioto T."/>
            <person name="Alioto T."/>
            <person name="Gomez Garrido J."/>
        </authorList>
    </citation>
    <scope>NUCLEOTIDE SEQUENCE [LARGE SCALE GENOMIC DNA]</scope>
</reference>
<keyword evidence="2" id="KW-1185">Reference proteome</keyword>
<accession>A0A5E4M9S4</accession>
<sequence length="56" mass="6392">MKTNVGGKENDGEEDRKRWSEAIENDIRTASVCEIGDMVKWKFRTSPNSCNEDKGE</sequence>
<evidence type="ECO:0000313" key="1">
    <source>
        <dbReference type="EMBL" id="VVC28965.1"/>
    </source>
</evidence>
<proteinExistence type="predicted"/>
<gene>
    <name evidence="1" type="ORF">CINCED_3A024628</name>
</gene>